<dbReference type="InterPro" id="IPR000014">
    <property type="entry name" value="PAS"/>
</dbReference>
<organism evidence="6 7">
    <name type="scientific">Pseudoalteromonas byunsanensis</name>
    <dbReference type="NCBI Taxonomy" id="327939"/>
    <lineage>
        <taxon>Bacteria</taxon>
        <taxon>Pseudomonadati</taxon>
        <taxon>Pseudomonadota</taxon>
        <taxon>Gammaproteobacteria</taxon>
        <taxon>Alteromonadales</taxon>
        <taxon>Pseudoalteromonadaceae</taxon>
        <taxon>Pseudoalteromonas</taxon>
    </lineage>
</organism>
<reference evidence="6 7" key="1">
    <citation type="submission" date="2016-10" db="EMBL/GenBank/DDBJ databases">
        <title>Pseudoalteromonas amylolytica sp. nov., isolated from the surface seawater.</title>
        <authorList>
            <person name="Wu Y.-H."/>
            <person name="Cheng H."/>
            <person name="Jin X.-B."/>
            <person name="Wang C.-S."/>
            <person name="Xu X.-W."/>
        </authorList>
    </citation>
    <scope>NUCLEOTIDE SEQUENCE [LARGE SCALE GENOMIC DNA]</scope>
    <source>
        <strain evidence="6 7">JCM 12483</strain>
    </source>
</reference>
<dbReference type="SUPFAM" id="SSF141868">
    <property type="entry name" value="EAL domain-like"/>
    <property type="match status" value="1"/>
</dbReference>
<feature type="transmembrane region" description="Helical" evidence="2">
    <location>
        <begin position="51"/>
        <end position="70"/>
    </location>
</feature>
<dbReference type="InterPro" id="IPR001633">
    <property type="entry name" value="EAL_dom"/>
</dbReference>
<dbReference type="PANTHER" id="PTHR44757:SF4">
    <property type="entry name" value="DIGUANYLATE CYCLASE DGCE-RELATED"/>
    <property type="match status" value="1"/>
</dbReference>
<evidence type="ECO:0008006" key="8">
    <source>
        <dbReference type="Google" id="ProtNLM"/>
    </source>
</evidence>
<keyword evidence="2" id="KW-1133">Transmembrane helix</keyword>
<dbReference type="SUPFAM" id="SSF55073">
    <property type="entry name" value="Nucleotide cyclase"/>
    <property type="match status" value="1"/>
</dbReference>
<dbReference type="AlphaFoldDB" id="A0A1S1N2H2"/>
<dbReference type="PROSITE" id="PS50887">
    <property type="entry name" value="GGDEF"/>
    <property type="match status" value="1"/>
</dbReference>
<dbReference type="STRING" id="327939.BIW53_19775"/>
<evidence type="ECO:0000256" key="1">
    <source>
        <dbReference type="ARBA" id="ARBA00001946"/>
    </source>
</evidence>
<proteinExistence type="predicted"/>
<feature type="transmembrane region" description="Helical" evidence="2">
    <location>
        <begin position="6"/>
        <end position="39"/>
    </location>
</feature>
<dbReference type="InterPro" id="IPR043128">
    <property type="entry name" value="Rev_trsase/Diguanyl_cyclase"/>
</dbReference>
<comment type="caution">
    <text evidence="6">The sequence shown here is derived from an EMBL/GenBank/DDBJ whole genome shotgun (WGS) entry which is preliminary data.</text>
</comment>
<dbReference type="Pfam" id="PF08448">
    <property type="entry name" value="PAS_4"/>
    <property type="match status" value="1"/>
</dbReference>
<feature type="transmembrane region" description="Helical" evidence="2">
    <location>
        <begin position="225"/>
        <end position="243"/>
    </location>
</feature>
<dbReference type="CDD" id="cd01949">
    <property type="entry name" value="GGDEF"/>
    <property type="match status" value="1"/>
</dbReference>
<evidence type="ECO:0000256" key="2">
    <source>
        <dbReference type="SAM" id="Phobius"/>
    </source>
</evidence>
<dbReference type="CDD" id="cd01948">
    <property type="entry name" value="EAL"/>
    <property type="match status" value="1"/>
</dbReference>
<dbReference type="Pfam" id="PF00563">
    <property type="entry name" value="EAL"/>
    <property type="match status" value="1"/>
</dbReference>
<dbReference type="Gene3D" id="3.20.20.450">
    <property type="entry name" value="EAL domain"/>
    <property type="match status" value="1"/>
</dbReference>
<dbReference type="PANTHER" id="PTHR44757">
    <property type="entry name" value="DIGUANYLATE CYCLASE DGCP"/>
    <property type="match status" value="1"/>
</dbReference>
<feature type="domain" description="EAL" evidence="4">
    <location>
        <begin position="713"/>
        <end position="965"/>
    </location>
</feature>
<dbReference type="GO" id="GO:0003824">
    <property type="term" value="F:catalytic activity"/>
    <property type="evidence" value="ECO:0007669"/>
    <property type="project" value="UniProtKB-ARBA"/>
</dbReference>
<dbReference type="SUPFAM" id="SSF55785">
    <property type="entry name" value="PYP-like sensor domain (PAS domain)"/>
    <property type="match status" value="2"/>
</dbReference>
<dbReference type="InterPro" id="IPR035965">
    <property type="entry name" value="PAS-like_dom_sf"/>
</dbReference>
<feature type="domain" description="GGDEF" evidence="5">
    <location>
        <begin position="571"/>
        <end position="704"/>
    </location>
</feature>
<evidence type="ECO:0000259" key="5">
    <source>
        <dbReference type="PROSITE" id="PS50887"/>
    </source>
</evidence>
<dbReference type="SMART" id="SM00267">
    <property type="entry name" value="GGDEF"/>
    <property type="match status" value="1"/>
</dbReference>
<accession>A0A1S1N2H2</accession>
<feature type="transmembrane region" description="Helical" evidence="2">
    <location>
        <begin position="249"/>
        <end position="271"/>
    </location>
</feature>
<feature type="domain" description="PAS" evidence="3">
    <location>
        <begin position="409"/>
        <end position="482"/>
    </location>
</feature>
<dbReference type="PROSITE" id="PS50112">
    <property type="entry name" value="PAS"/>
    <property type="match status" value="1"/>
</dbReference>
<keyword evidence="2" id="KW-0472">Membrane</keyword>
<dbReference type="FunFam" id="3.30.70.270:FF:000001">
    <property type="entry name" value="Diguanylate cyclase domain protein"/>
    <property type="match status" value="1"/>
</dbReference>
<dbReference type="InterPro" id="IPR000160">
    <property type="entry name" value="GGDEF_dom"/>
</dbReference>
<dbReference type="Pfam" id="PF13426">
    <property type="entry name" value="PAS_9"/>
    <property type="match status" value="1"/>
</dbReference>
<evidence type="ECO:0000259" key="4">
    <source>
        <dbReference type="PROSITE" id="PS50883"/>
    </source>
</evidence>
<evidence type="ECO:0000313" key="7">
    <source>
        <dbReference type="Proteomes" id="UP000180253"/>
    </source>
</evidence>
<sequence>MKHLLFWVLGYLATVILYLSYSPTALAVISLGGVSLWLVGALINQNALVRLAVCTGIAMINGAVLAYLSALDLLNGTLILINMIEVVVICELLERFYQTDVYQRSSFQVAMSIFTYVFIPATVFGAIGVSWVLYNTSIATQTVLFSRVIGNSLALFVGSPFILAFMSRGQAYLQSVYQFRYAMFCALVIGLMVITAAISWHLFTAITVALFVLSVVFYDFKLLNLFSFSIGGLASAVLNFHYINVENGVLGSGFSLFISITVGYLTALLVWRYKKLAAHSNEQLSQLHVSFKHTFELSPEMLLTIDSDGKIQEVSEGFVDAIEEPRELLIGRSFTDFMTPEGKQAFDKHVLDIESKFMLSNLLLTGSEDESLTVNLKAEVFNTPTGVRTLCFLQDISEQIKLADVLEQEKELLEVTLSSIGDGVICTDVNSKVTYMNPVAEAVLAKLTREVKGLPFDEVMPLYNEDTKQPIRGLTDYCIKHNQLMTLPELTCVRNHLNLEFAIQDSISPIYLKNGEIVGAVMVFQDVTESRIMSRKLNHLAHHDVLTGLPNRLLLQDRLSQFCKRAKREAHHFAVVFIDLDKFKKINDSLGHYVGDSLLKKVAKRLTNSIRSCDTVSRMGGDEFVLLLDRVSNKSQVGKVVEKILESVSGCYELEQVQVELALSAGVAIYPEDGDSAESLMKHADTAMYRAKNVARSDYQFYSVELDQDAEFKIEQESAIAIGIKESEFIPYYQPVVNAQSFLLEKLEMLARWDHDGQLAGPHQFIAIAEEANLIDKVCEQLLEKALADFSTWLQKMPSLILSVNISVLQLVEPRFIDIFLYSLEQFNIPPTNIEIEITESSLVSNLDAMKQTLLDIKSHGIRVAIDDFGTGYSSLSYLKHLTFDTIKVDQKFVSDLTGDINSSELAIVIVHMAKSLKVNCVAEGVETSEQARILADAGCHQLQGYYFSQPKCARAIDAIIEAGMSIDHSRTLL</sequence>
<feature type="transmembrane region" description="Helical" evidence="2">
    <location>
        <begin position="76"/>
        <end position="97"/>
    </location>
</feature>
<protein>
    <recommendedName>
        <fullName evidence="8">GGDEF domain-containing protein</fullName>
    </recommendedName>
</protein>
<dbReference type="EMBL" id="MNAN01000037">
    <property type="protein sequence ID" value="OHU93580.1"/>
    <property type="molecule type" value="Genomic_DNA"/>
</dbReference>
<dbReference type="Gene3D" id="3.30.450.20">
    <property type="entry name" value="PAS domain"/>
    <property type="match status" value="2"/>
</dbReference>
<dbReference type="NCBIfam" id="TIGR00254">
    <property type="entry name" value="GGDEF"/>
    <property type="match status" value="1"/>
</dbReference>
<dbReference type="OrthoDB" id="9816034at2"/>
<comment type="cofactor">
    <cofactor evidence="1">
        <name>Mg(2+)</name>
        <dbReference type="ChEBI" id="CHEBI:18420"/>
    </cofactor>
</comment>
<keyword evidence="2" id="KW-0812">Transmembrane</keyword>
<keyword evidence="7" id="KW-1185">Reference proteome</keyword>
<dbReference type="InterPro" id="IPR052155">
    <property type="entry name" value="Biofilm_reg_signaling"/>
</dbReference>
<feature type="transmembrane region" description="Helical" evidence="2">
    <location>
        <begin position="144"/>
        <end position="165"/>
    </location>
</feature>
<dbReference type="InterPro" id="IPR013656">
    <property type="entry name" value="PAS_4"/>
</dbReference>
<dbReference type="SMART" id="SM00091">
    <property type="entry name" value="PAS"/>
    <property type="match status" value="2"/>
</dbReference>
<dbReference type="InterPro" id="IPR029787">
    <property type="entry name" value="Nucleotide_cyclase"/>
</dbReference>
<name>A0A1S1N2H2_9GAMM</name>
<dbReference type="PROSITE" id="PS50883">
    <property type="entry name" value="EAL"/>
    <property type="match status" value="1"/>
</dbReference>
<dbReference type="Gene3D" id="3.30.70.270">
    <property type="match status" value="1"/>
</dbReference>
<dbReference type="SMART" id="SM00052">
    <property type="entry name" value="EAL"/>
    <property type="match status" value="1"/>
</dbReference>
<evidence type="ECO:0000313" key="6">
    <source>
        <dbReference type="EMBL" id="OHU93580.1"/>
    </source>
</evidence>
<dbReference type="Pfam" id="PF00990">
    <property type="entry name" value="GGDEF"/>
    <property type="match status" value="1"/>
</dbReference>
<evidence type="ECO:0000259" key="3">
    <source>
        <dbReference type="PROSITE" id="PS50112"/>
    </source>
</evidence>
<gene>
    <name evidence="6" type="ORF">BIW53_19775</name>
</gene>
<feature type="transmembrane region" description="Helical" evidence="2">
    <location>
        <begin position="109"/>
        <end position="132"/>
    </location>
</feature>
<dbReference type="Proteomes" id="UP000180253">
    <property type="component" value="Unassembled WGS sequence"/>
</dbReference>
<dbReference type="InterPro" id="IPR035919">
    <property type="entry name" value="EAL_sf"/>
</dbReference>
<dbReference type="RefSeq" id="WP_070993734.1">
    <property type="nucleotide sequence ID" value="NZ_CBCSHD010000006.1"/>
</dbReference>